<gene>
    <name evidence="3" type="ORF">CU097_014775</name>
</gene>
<feature type="region of interest" description="Disordered" evidence="1">
    <location>
        <begin position="129"/>
        <end position="420"/>
    </location>
</feature>
<evidence type="ECO:0000313" key="4">
    <source>
        <dbReference type="Proteomes" id="UP000252139"/>
    </source>
</evidence>
<feature type="compositionally biased region" description="Pro residues" evidence="1">
    <location>
        <begin position="391"/>
        <end position="400"/>
    </location>
</feature>
<dbReference type="InterPro" id="IPR035892">
    <property type="entry name" value="C2_domain_sf"/>
</dbReference>
<dbReference type="Gene3D" id="2.60.40.150">
    <property type="entry name" value="C2 domain"/>
    <property type="match status" value="1"/>
</dbReference>
<feature type="compositionally biased region" description="Polar residues" evidence="1">
    <location>
        <begin position="411"/>
        <end position="420"/>
    </location>
</feature>
<dbReference type="OrthoDB" id="270970at2759"/>
<proteinExistence type="predicted"/>
<feature type="compositionally biased region" description="Low complexity" evidence="1">
    <location>
        <begin position="279"/>
        <end position="290"/>
    </location>
</feature>
<organism evidence="3 4">
    <name type="scientific">Rhizopus azygosporus</name>
    <name type="common">Rhizopus microsporus var. azygosporus</name>
    <dbReference type="NCBI Taxonomy" id="86630"/>
    <lineage>
        <taxon>Eukaryota</taxon>
        <taxon>Fungi</taxon>
        <taxon>Fungi incertae sedis</taxon>
        <taxon>Mucoromycota</taxon>
        <taxon>Mucoromycotina</taxon>
        <taxon>Mucoromycetes</taxon>
        <taxon>Mucorales</taxon>
        <taxon>Mucorineae</taxon>
        <taxon>Rhizopodaceae</taxon>
        <taxon>Rhizopus</taxon>
    </lineage>
</organism>
<sequence>MSKPRIIGELAIVAYKARDLPNREIVGKQDPFVVFRLGENLRKTKTDYRGGQHPLWDDQVNMPVPEKKKKMVVQIYDEDSKREELISECDLDISKVLEEGEQDGWFPLQYKGRPAGEIYLEMTFYSAAPPPKRQPTRYGMRPKQHGGYAPPVPNAGHPAQHYPYHPAQPSNARPLPPAPAESHSTPTSHLGQYPPTHPPVQPSVQPSPYTGAYPPPAPTSSMSSGSQLPSGRPASYAGPQSVSHINKPTSPPAGTPNPNNHLAPGAGHAPLLSSPYNPSATISSGASSHSNYGKYMNNAVSSNNNSITGYPPSNHGGYPPYPNNSNNNNRNSYPPQTNSPYPPYPPSNNQFHRFPEPQQFPHGGGYPPQQADPLGTPFAAHQGSFYSPNPGNYPPRPYPPQHQNMGGYPPQHSNNGYPPY</sequence>
<comment type="caution">
    <text evidence="3">The sequence shown here is derived from an EMBL/GenBank/DDBJ whole genome shotgun (WGS) entry which is preliminary data.</text>
</comment>
<evidence type="ECO:0000313" key="3">
    <source>
        <dbReference type="EMBL" id="RCH98623.1"/>
    </source>
</evidence>
<dbReference type="SMART" id="SM00239">
    <property type="entry name" value="C2"/>
    <property type="match status" value="1"/>
</dbReference>
<dbReference type="InterPro" id="IPR000008">
    <property type="entry name" value="C2_dom"/>
</dbReference>
<dbReference type="PROSITE" id="PS50004">
    <property type="entry name" value="C2"/>
    <property type="match status" value="1"/>
</dbReference>
<dbReference type="SUPFAM" id="SSF49562">
    <property type="entry name" value="C2 domain (Calcium/lipid-binding domain, CaLB)"/>
    <property type="match status" value="1"/>
</dbReference>
<dbReference type="PANTHER" id="PTHR47052">
    <property type="entry name" value="CONSERVED SERINE PROLINE-RICH PROTEIN (AFU_ORTHOLOGUE AFUA_2G01790)"/>
    <property type="match status" value="1"/>
</dbReference>
<feature type="compositionally biased region" description="Polar residues" evidence="1">
    <location>
        <begin position="298"/>
        <end position="308"/>
    </location>
</feature>
<name>A0A367K8S0_RHIAZ</name>
<dbReference type="InterPro" id="IPR052981">
    <property type="entry name" value="Ingression_C2_domain"/>
</dbReference>
<feature type="compositionally biased region" description="Low complexity" evidence="1">
    <location>
        <begin position="309"/>
        <end position="339"/>
    </location>
</feature>
<dbReference type="EMBL" id="PJQL01000183">
    <property type="protein sequence ID" value="RCH98623.1"/>
    <property type="molecule type" value="Genomic_DNA"/>
</dbReference>
<evidence type="ECO:0000259" key="2">
    <source>
        <dbReference type="PROSITE" id="PS50004"/>
    </source>
</evidence>
<reference evidence="3 4" key="1">
    <citation type="journal article" date="2018" name="G3 (Bethesda)">
        <title>Phylogenetic and Phylogenomic Definition of Rhizopus Species.</title>
        <authorList>
            <person name="Gryganskyi A.P."/>
            <person name="Golan J."/>
            <person name="Dolatabadi S."/>
            <person name="Mondo S."/>
            <person name="Robb S."/>
            <person name="Idnurm A."/>
            <person name="Muszewska A."/>
            <person name="Steczkiewicz K."/>
            <person name="Masonjones S."/>
            <person name="Liao H.L."/>
            <person name="Gajdeczka M.T."/>
            <person name="Anike F."/>
            <person name="Vuek A."/>
            <person name="Anishchenko I.M."/>
            <person name="Voigt K."/>
            <person name="de Hoog G.S."/>
            <person name="Smith M.E."/>
            <person name="Heitman J."/>
            <person name="Vilgalys R."/>
            <person name="Stajich J.E."/>
        </authorList>
    </citation>
    <scope>NUCLEOTIDE SEQUENCE [LARGE SCALE GENOMIC DNA]</scope>
    <source>
        <strain evidence="3 4">CBS 357.93</strain>
    </source>
</reference>
<feature type="compositionally biased region" description="Low complexity" evidence="1">
    <location>
        <begin position="219"/>
        <end position="230"/>
    </location>
</feature>
<dbReference type="Pfam" id="PF00168">
    <property type="entry name" value="C2"/>
    <property type="match status" value="1"/>
</dbReference>
<dbReference type="PANTHER" id="PTHR47052:SF3">
    <property type="entry name" value="INGRESSION PROTEIN 1"/>
    <property type="match status" value="1"/>
</dbReference>
<dbReference type="AlphaFoldDB" id="A0A367K8S0"/>
<dbReference type="Proteomes" id="UP000252139">
    <property type="component" value="Unassembled WGS sequence"/>
</dbReference>
<feature type="compositionally biased region" description="Low complexity" evidence="1">
    <location>
        <begin position="202"/>
        <end position="212"/>
    </location>
</feature>
<protein>
    <recommendedName>
        <fullName evidence="2">C2 domain-containing protein</fullName>
    </recommendedName>
</protein>
<feature type="compositionally biased region" description="Polar residues" evidence="1">
    <location>
        <begin position="238"/>
        <end position="248"/>
    </location>
</feature>
<feature type="domain" description="C2" evidence="2">
    <location>
        <begin position="1"/>
        <end position="106"/>
    </location>
</feature>
<dbReference type="STRING" id="86630.A0A367K8S0"/>
<evidence type="ECO:0000256" key="1">
    <source>
        <dbReference type="SAM" id="MobiDB-lite"/>
    </source>
</evidence>
<keyword evidence="4" id="KW-1185">Reference proteome</keyword>
<accession>A0A367K8S0</accession>